<evidence type="ECO:0000256" key="1">
    <source>
        <dbReference type="ARBA" id="ARBA00004651"/>
    </source>
</evidence>
<dbReference type="AlphaFoldDB" id="A0ABD0SYM5"/>
<comment type="function">
    <text evidence="6">Gustatory receptor which mediates acceptance or avoidance behavior, depending on its substrates.</text>
</comment>
<comment type="caution">
    <text evidence="6">Lacks conserved residue(s) required for the propagation of feature annotation.</text>
</comment>
<keyword evidence="4 6" id="KW-1133">Transmembrane helix</keyword>
<evidence type="ECO:0000256" key="3">
    <source>
        <dbReference type="ARBA" id="ARBA00022692"/>
    </source>
</evidence>
<evidence type="ECO:0000256" key="2">
    <source>
        <dbReference type="ARBA" id="ARBA00022475"/>
    </source>
</evidence>
<feature type="transmembrane region" description="Helical" evidence="6">
    <location>
        <begin position="49"/>
        <end position="68"/>
    </location>
</feature>
<keyword evidence="6" id="KW-0675">Receptor</keyword>
<evidence type="ECO:0000313" key="7">
    <source>
        <dbReference type="EMBL" id="KAL0830760.1"/>
    </source>
</evidence>
<evidence type="ECO:0000256" key="6">
    <source>
        <dbReference type="RuleBase" id="RU363108"/>
    </source>
</evidence>
<feature type="transmembrane region" description="Helical" evidence="6">
    <location>
        <begin position="363"/>
        <end position="384"/>
    </location>
</feature>
<keyword evidence="2 6" id="KW-1003">Cell membrane</keyword>
<keyword evidence="5 6" id="KW-0472">Membrane</keyword>
<feature type="transmembrane region" description="Helical" evidence="6">
    <location>
        <begin position="141"/>
        <end position="162"/>
    </location>
</feature>
<dbReference type="GO" id="GO:0005886">
    <property type="term" value="C:plasma membrane"/>
    <property type="evidence" value="ECO:0007669"/>
    <property type="project" value="UniProtKB-SubCell"/>
</dbReference>
<gene>
    <name evidence="7" type="ORF">ABMA28_002882</name>
</gene>
<protein>
    <recommendedName>
        <fullName evidence="6">Gustatory receptor</fullName>
    </recommendedName>
</protein>
<feature type="transmembrane region" description="Helical" evidence="6">
    <location>
        <begin position="174"/>
        <end position="197"/>
    </location>
</feature>
<evidence type="ECO:0000313" key="8">
    <source>
        <dbReference type="Proteomes" id="UP001549921"/>
    </source>
</evidence>
<accession>A0ABD0SYM5</accession>
<dbReference type="Pfam" id="PF08395">
    <property type="entry name" value="7tm_7"/>
    <property type="match status" value="1"/>
</dbReference>
<sequence>MDETKVGQNKQNESEDAFDSLNFINQLLKIFCLSILSRENRRLKISYSWFKVFFTIVCIICLIIFLTYDIVKFYAYEIQHFKFNDEVLLVILVRAVLYSIDLCYVFKFGGNTNLHYFKLYEQIDKVLDTDNAMIKTKVLKVTVFITSLYGILTVVNIIWAAFYDPTESFTTVRATVGIIMIYINSLSILEMLVHVILIEYRLIKINNILQLRCSSTTNNFGALSVLGENNWLYFSKHKEITRNPQVDCNYFYDISWLNKCYLLLIEQSNFINKLFGVRDPETTILNILSSTLNISSVAAILICLIYRCEKTYEQRRSIINVVDRILVEKYINVSMRSRLAEFRTLVYSRPIQFTAAHFYRLDYTLLVTFCSAVTTYSIILLQYLQ</sequence>
<keyword evidence="3 6" id="KW-0812">Transmembrane</keyword>
<feature type="transmembrane region" description="Helical" evidence="6">
    <location>
        <begin position="88"/>
        <end position="106"/>
    </location>
</feature>
<dbReference type="InterPro" id="IPR013604">
    <property type="entry name" value="7TM_chemorcpt"/>
</dbReference>
<keyword evidence="6" id="KW-0807">Transducer</keyword>
<evidence type="ECO:0000256" key="5">
    <source>
        <dbReference type="ARBA" id="ARBA00023136"/>
    </source>
</evidence>
<proteinExistence type="inferred from homology"/>
<name>A0ABD0SYM5_LOXSC</name>
<comment type="caution">
    <text evidence="7">The sequence shown here is derived from an EMBL/GenBank/DDBJ whole genome shotgun (WGS) entry which is preliminary data.</text>
</comment>
<dbReference type="GO" id="GO:0007165">
    <property type="term" value="P:signal transduction"/>
    <property type="evidence" value="ECO:0007669"/>
    <property type="project" value="UniProtKB-KW"/>
</dbReference>
<organism evidence="7 8">
    <name type="scientific">Loxostege sticticalis</name>
    <name type="common">Beet webworm moth</name>
    <dbReference type="NCBI Taxonomy" id="481309"/>
    <lineage>
        <taxon>Eukaryota</taxon>
        <taxon>Metazoa</taxon>
        <taxon>Ecdysozoa</taxon>
        <taxon>Arthropoda</taxon>
        <taxon>Hexapoda</taxon>
        <taxon>Insecta</taxon>
        <taxon>Pterygota</taxon>
        <taxon>Neoptera</taxon>
        <taxon>Endopterygota</taxon>
        <taxon>Lepidoptera</taxon>
        <taxon>Glossata</taxon>
        <taxon>Ditrysia</taxon>
        <taxon>Pyraloidea</taxon>
        <taxon>Crambidae</taxon>
        <taxon>Pyraustinae</taxon>
        <taxon>Loxostege</taxon>
    </lineage>
</organism>
<comment type="subcellular location">
    <subcellularLocation>
        <location evidence="1 6">Cell membrane</location>
        <topology evidence="1 6">Multi-pass membrane protein</topology>
    </subcellularLocation>
</comment>
<evidence type="ECO:0000256" key="4">
    <source>
        <dbReference type="ARBA" id="ARBA00022989"/>
    </source>
</evidence>
<comment type="similarity">
    <text evidence="6">Belongs to the insect chemoreceptor superfamily. Gustatory receptor (GR) family.</text>
</comment>
<reference evidence="7 8" key="1">
    <citation type="submission" date="2024-06" db="EMBL/GenBank/DDBJ databases">
        <title>A chromosome-level genome assembly of beet webworm, Loxostege sticticalis.</title>
        <authorList>
            <person name="Zhang Y."/>
        </authorList>
    </citation>
    <scope>NUCLEOTIDE SEQUENCE [LARGE SCALE GENOMIC DNA]</scope>
    <source>
        <strain evidence="7">AQ028</strain>
        <tissue evidence="7">Male pupae</tissue>
    </source>
</reference>
<dbReference type="EMBL" id="JBEDNZ010000013">
    <property type="protein sequence ID" value="KAL0830760.1"/>
    <property type="molecule type" value="Genomic_DNA"/>
</dbReference>
<dbReference type="Proteomes" id="UP001549921">
    <property type="component" value="Unassembled WGS sequence"/>
</dbReference>